<evidence type="ECO:0000256" key="1">
    <source>
        <dbReference type="SAM" id="MobiDB-lite"/>
    </source>
</evidence>
<sequence>MKFLAEFRSCFGGATMIPLRQEVVPPPKSRVDTQSRGKLSSVHWKPALSMISEDSIFSEIGSRRGDLTARSRKKARSTDTASALGHSDDYR</sequence>
<dbReference type="PANTHER" id="PTHR35318">
    <property type="entry name" value="BNAA10G08410D PROTEIN"/>
    <property type="match status" value="1"/>
</dbReference>
<proteinExistence type="predicted"/>
<comment type="caution">
    <text evidence="2">The sequence shown here is derived from an EMBL/GenBank/DDBJ whole genome shotgun (WGS) entry which is preliminary data.</text>
</comment>
<organism evidence="2 3">
    <name type="scientific">Actinidia rufa</name>
    <dbReference type="NCBI Taxonomy" id="165716"/>
    <lineage>
        <taxon>Eukaryota</taxon>
        <taxon>Viridiplantae</taxon>
        <taxon>Streptophyta</taxon>
        <taxon>Embryophyta</taxon>
        <taxon>Tracheophyta</taxon>
        <taxon>Spermatophyta</taxon>
        <taxon>Magnoliopsida</taxon>
        <taxon>eudicotyledons</taxon>
        <taxon>Gunneridae</taxon>
        <taxon>Pentapetalae</taxon>
        <taxon>asterids</taxon>
        <taxon>Ericales</taxon>
        <taxon>Actinidiaceae</taxon>
        <taxon>Actinidia</taxon>
    </lineage>
</organism>
<dbReference type="Proteomes" id="UP000585474">
    <property type="component" value="Unassembled WGS sequence"/>
</dbReference>
<dbReference type="OrthoDB" id="1917265at2759"/>
<feature type="region of interest" description="Disordered" evidence="1">
    <location>
        <begin position="62"/>
        <end position="91"/>
    </location>
</feature>
<reference evidence="3" key="1">
    <citation type="submission" date="2019-07" db="EMBL/GenBank/DDBJ databases">
        <title>De Novo Assembly of kiwifruit Actinidia rufa.</title>
        <authorList>
            <person name="Sugita-Konishi S."/>
            <person name="Sato K."/>
            <person name="Mori E."/>
            <person name="Abe Y."/>
            <person name="Kisaki G."/>
            <person name="Hamano K."/>
            <person name="Suezawa K."/>
            <person name="Otani M."/>
            <person name="Fukuda T."/>
            <person name="Manabe T."/>
            <person name="Gomi K."/>
            <person name="Tabuchi M."/>
            <person name="Akimitsu K."/>
            <person name="Kataoka I."/>
        </authorList>
    </citation>
    <scope>NUCLEOTIDE SEQUENCE [LARGE SCALE GENOMIC DNA]</scope>
    <source>
        <strain evidence="3">cv. Fuchu</strain>
    </source>
</reference>
<name>A0A7J0DBT7_9ERIC</name>
<gene>
    <name evidence="2" type="ORF">Acr_00g0019640</name>
</gene>
<dbReference type="PANTHER" id="PTHR35318:SF2">
    <property type="entry name" value="OS08G0138900 PROTEIN"/>
    <property type="match status" value="1"/>
</dbReference>
<protein>
    <submittedName>
        <fullName evidence="2">Uncharacterized protein</fullName>
    </submittedName>
</protein>
<evidence type="ECO:0000313" key="2">
    <source>
        <dbReference type="EMBL" id="GFS31871.1"/>
    </source>
</evidence>
<accession>A0A7J0DBT7</accession>
<dbReference type="AlphaFoldDB" id="A0A7J0DBT7"/>
<keyword evidence="3" id="KW-1185">Reference proteome</keyword>
<evidence type="ECO:0000313" key="3">
    <source>
        <dbReference type="Proteomes" id="UP000585474"/>
    </source>
</evidence>
<dbReference type="EMBL" id="BJWL01000153">
    <property type="protein sequence ID" value="GFS31871.1"/>
    <property type="molecule type" value="Genomic_DNA"/>
</dbReference>